<keyword evidence="3" id="KW-0067">ATP-binding</keyword>
<comment type="catalytic activity">
    <reaction evidence="2">
        <text>L-tyrosyl-[protein] + ATP = O-phospho-L-tyrosyl-[protein] + ADP + H(+)</text>
        <dbReference type="Rhea" id="RHEA:10596"/>
        <dbReference type="Rhea" id="RHEA-COMP:10136"/>
        <dbReference type="Rhea" id="RHEA-COMP:20101"/>
        <dbReference type="ChEBI" id="CHEBI:15378"/>
        <dbReference type="ChEBI" id="CHEBI:30616"/>
        <dbReference type="ChEBI" id="CHEBI:46858"/>
        <dbReference type="ChEBI" id="CHEBI:61978"/>
        <dbReference type="ChEBI" id="CHEBI:456216"/>
        <dbReference type="EC" id="2.7.10.1"/>
    </reaction>
</comment>
<name>V4ACN5_LOTGI</name>
<dbReference type="GO" id="GO:0008284">
    <property type="term" value="P:positive regulation of cell population proliferation"/>
    <property type="evidence" value="ECO:0007669"/>
    <property type="project" value="TreeGrafter"/>
</dbReference>
<reference evidence="5 6" key="1">
    <citation type="journal article" date="2013" name="Nature">
        <title>Insights into bilaterian evolution from three spiralian genomes.</title>
        <authorList>
            <person name="Simakov O."/>
            <person name="Marletaz F."/>
            <person name="Cho S.J."/>
            <person name="Edsinger-Gonzales E."/>
            <person name="Havlak P."/>
            <person name="Hellsten U."/>
            <person name="Kuo D.H."/>
            <person name="Larsson T."/>
            <person name="Lv J."/>
            <person name="Arendt D."/>
            <person name="Savage R."/>
            <person name="Osoegawa K."/>
            <person name="de Jong P."/>
            <person name="Grimwood J."/>
            <person name="Chapman J.A."/>
            <person name="Shapiro H."/>
            <person name="Aerts A."/>
            <person name="Otillar R.P."/>
            <person name="Terry A.Y."/>
            <person name="Boore J.L."/>
            <person name="Grigoriev I.V."/>
            <person name="Lindberg D.R."/>
            <person name="Seaver E.C."/>
            <person name="Weisblat D.A."/>
            <person name="Putnam N.H."/>
            <person name="Rokhsar D.S."/>
        </authorList>
    </citation>
    <scope>NUCLEOTIDE SEQUENCE [LARGE SCALE GENOMIC DNA]</scope>
</reference>
<dbReference type="InterPro" id="IPR020635">
    <property type="entry name" value="Tyr_kinase_cat_dom"/>
</dbReference>
<dbReference type="GO" id="GO:0004714">
    <property type="term" value="F:transmembrane receptor protein tyrosine kinase activity"/>
    <property type="evidence" value="ECO:0007669"/>
    <property type="project" value="UniProtKB-EC"/>
</dbReference>
<accession>V4ACN5</accession>
<dbReference type="Gene3D" id="3.30.200.20">
    <property type="entry name" value="Phosphorylase Kinase, domain 1"/>
    <property type="match status" value="1"/>
</dbReference>
<dbReference type="GO" id="GO:0043235">
    <property type="term" value="C:receptor complex"/>
    <property type="evidence" value="ECO:0007669"/>
    <property type="project" value="TreeGrafter"/>
</dbReference>
<keyword evidence="6" id="KW-1185">Reference proteome</keyword>
<dbReference type="SUPFAM" id="SSF56112">
    <property type="entry name" value="Protein kinase-like (PK-like)"/>
    <property type="match status" value="1"/>
</dbReference>
<dbReference type="HOGENOM" id="CLU_000288_7_40_1"/>
<dbReference type="InterPro" id="IPR000719">
    <property type="entry name" value="Prot_kinase_dom"/>
</dbReference>
<dbReference type="PIRSF" id="PIRSF000654">
    <property type="entry name" value="Integrin-linked_kinase"/>
    <property type="match status" value="1"/>
</dbReference>
<dbReference type="KEGG" id="lgi:LOTGIDRAFT_118204"/>
<feature type="binding site" evidence="3">
    <location>
        <position position="29"/>
    </location>
    <ligand>
        <name>ATP</name>
        <dbReference type="ChEBI" id="CHEBI:30616"/>
    </ligand>
</feature>
<sequence length="238" mass="27263">MSLGSGQFGFVYKGLCRLGGKEIPVAIKKLKNEELVPGVEPELYREAKVMQELENKNIVQMIGICKSDGIMLVLEIAPLGPLNKFLPKNKDMTDAEITRLVLQVARGMAYLESKKFVHRDLAARNVLLVSKKFAKISDFGMSKALSRDSNYYEAENAGKWPLKWYALECILYWKFDSRSDVWSFGVTMWEAFSYGGKPYSGMKSQEILEFLQKNERLSKPDKCPDEAYKIMKECWQEK</sequence>
<dbReference type="PROSITE" id="PS50011">
    <property type="entry name" value="PROTEIN_KINASE_DOM"/>
    <property type="match status" value="1"/>
</dbReference>
<protein>
    <recommendedName>
        <fullName evidence="4">Protein kinase domain-containing protein</fullName>
    </recommendedName>
</protein>
<dbReference type="EMBL" id="KB201802">
    <property type="protein sequence ID" value="ESO94607.1"/>
    <property type="molecule type" value="Genomic_DNA"/>
</dbReference>
<dbReference type="OrthoDB" id="535945at2759"/>
<dbReference type="GO" id="GO:0009925">
    <property type="term" value="C:basal plasma membrane"/>
    <property type="evidence" value="ECO:0007669"/>
    <property type="project" value="TreeGrafter"/>
</dbReference>
<dbReference type="GO" id="GO:0022008">
    <property type="term" value="P:neurogenesis"/>
    <property type="evidence" value="ECO:0007669"/>
    <property type="project" value="TreeGrafter"/>
</dbReference>
<comment type="subcellular location">
    <subcellularLocation>
        <location evidence="1">Membrane</location>
        <topology evidence="1">Single-pass membrane protein</topology>
    </subcellularLocation>
</comment>
<evidence type="ECO:0000313" key="6">
    <source>
        <dbReference type="Proteomes" id="UP000030746"/>
    </source>
</evidence>
<evidence type="ECO:0000256" key="3">
    <source>
        <dbReference type="PROSITE-ProRule" id="PRU10141"/>
    </source>
</evidence>
<evidence type="ECO:0000256" key="1">
    <source>
        <dbReference type="ARBA" id="ARBA00004167"/>
    </source>
</evidence>
<dbReference type="InterPro" id="IPR001245">
    <property type="entry name" value="Ser-Thr/Tyr_kinase_cat_dom"/>
</dbReference>
<dbReference type="PANTHER" id="PTHR24416:SF566">
    <property type="entry name" value="EPIDERMAL GROWTH FACTOR RECEPTOR"/>
    <property type="match status" value="1"/>
</dbReference>
<dbReference type="AlphaFoldDB" id="V4ACN5"/>
<dbReference type="OMA" id="YPNDISE"/>
<dbReference type="GeneID" id="20231589"/>
<evidence type="ECO:0000313" key="5">
    <source>
        <dbReference type="EMBL" id="ESO94607.1"/>
    </source>
</evidence>
<dbReference type="CTD" id="20231589"/>
<feature type="domain" description="Protein kinase" evidence="4">
    <location>
        <begin position="1"/>
        <end position="238"/>
    </location>
</feature>
<dbReference type="PRINTS" id="PR00109">
    <property type="entry name" value="TYRKINASE"/>
</dbReference>
<keyword evidence="3" id="KW-0547">Nucleotide-binding</keyword>
<dbReference type="Gene3D" id="1.10.510.10">
    <property type="entry name" value="Transferase(Phosphotransferase) domain 1"/>
    <property type="match status" value="1"/>
</dbReference>
<evidence type="ECO:0000256" key="2">
    <source>
        <dbReference type="ARBA" id="ARBA00051243"/>
    </source>
</evidence>
<dbReference type="InterPro" id="IPR050122">
    <property type="entry name" value="RTK"/>
</dbReference>
<dbReference type="SMART" id="SM00219">
    <property type="entry name" value="TyrKc"/>
    <property type="match status" value="1"/>
</dbReference>
<dbReference type="RefSeq" id="XP_009054879.1">
    <property type="nucleotide sequence ID" value="XM_009056631.1"/>
</dbReference>
<organism evidence="5 6">
    <name type="scientific">Lottia gigantea</name>
    <name type="common">Giant owl limpet</name>
    <dbReference type="NCBI Taxonomy" id="225164"/>
    <lineage>
        <taxon>Eukaryota</taxon>
        <taxon>Metazoa</taxon>
        <taxon>Spiralia</taxon>
        <taxon>Lophotrochozoa</taxon>
        <taxon>Mollusca</taxon>
        <taxon>Gastropoda</taxon>
        <taxon>Patellogastropoda</taxon>
        <taxon>Lottioidea</taxon>
        <taxon>Lottiidae</taxon>
        <taxon>Lottia</taxon>
    </lineage>
</organism>
<dbReference type="PROSITE" id="PS00107">
    <property type="entry name" value="PROTEIN_KINASE_ATP"/>
    <property type="match status" value="1"/>
</dbReference>
<dbReference type="GO" id="GO:0007169">
    <property type="term" value="P:cell surface receptor protein tyrosine kinase signaling pathway"/>
    <property type="evidence" value="ECO:0007669"/>
    <property type="project" value="TreeGrafter"/>
</dbReference>
<dbReference type="Proteomes" id="UP000030746">
    <property type="component" value="Unassembled WGS sequence"/>
</dbReference>
<dbReference type="Pfam" id="PF07714">
    <property type="entry name" value="PK_Tyr_Ser-Thr"/>
    <property type="match status" value="1"/>
</dbReference>
<evidence type="ECO:0000259" key="4">
    <source>
        <dbReference type="PROSITE" id="PS50011"/>
    </source>
</evidence>
<dbReference type="STRING" id="225164.V4ACN5"/>
<dbReference type="InterPro" id="IPR011009">
    <property type="entry name" value="Kinase-like_dom_sf"/>
</dbReference>
<dbReference type="GO" id="GO:0005524">
    <property type="term" value="F:ATP binding"/>
    <property type="evidence" value="ECO:0007669"/>
    <property type="project" value="UniProtKB-UniRule"/>
</dbReference>
<dbReference type="InterPro" id="IPR008266">
    <property type="entry name" value="Tyr_kinase_AS"/>
</dbReference>
<dbReference type="GO" id="GO:0043066">
    <property type="term" value="P:negative regulation of apoptotic process"/>
    <property type="evidence" value="ECO:0007669"/>
    <property type="project" value="TreeGrafter"/>
</dbReference>
<dbReference type="PANTHER" id="PTHR24416">
    <property type="entry name" value="TYROSINE-PROTEIN KINASE RECEPTOR"/>
    <property type="match status" value="1"/>
</dbReference>
<proteinExistence type="predicted"/>
<dbReference type="InterPro" id="IPR017441">
    <property type="entry name" value="Protein_kinase_ATP_BS"/>
</dbReference>
<dbReference type="FunFam" id="1.10.510.10:FF:000216">
    <property type="entry name" value="Tyrosine-protein kinase SYK"/>
    <property type="match status" value="1"/>
</dbReference>
<dbReference type="PROSITE" id="PS00109">
    <property type="entry name" value="PROTEIN_KINASE_TYR"/>
    <property type="match status" value="1"/>
</dbReference>
<gene>
    <name evidence="5" type="ORF">LOTGIDRAFT_118204</name>
</gene>